<dbReference type="Gene3D" id="1.20.120.1870">
    <property type="entry name" value="Fic/DOC protein, Fido domain"/>
    <property type="match status" value="1"/>
</dbReference>
<accession>A0A557R5W4</accession>
<reference evidence="3 4" key="1">
    <citation type="submission" date="2019-07" db="EMBL/GenBank/DDBJ databases">
        <title>The pathways for chlorine oxyanion respiration interact through the shared metabolite chlorate.</title>
        <authorList>
            <person name="Barnum T.P."/>
            <person name="Cheng Y."/>
            <person name="Hill K.A."/>
            <person name="Lucas L.N."/>
            <person name="Carlson H.K."/>
            <person name="Coates J.D."/>
        </authorList>
    </citation>
    <scope>NUCLEOTIDE SEQUENCE [LARGE SCALE GENOMIC DNA]</scope>
    <source>
        <strain evidence="3 4">SFB-1</strain>
    </source>
</reference>
<evidence type="ECO:0000313" key="4">
    <source>
        <dbReference type="Proteomes" id="UP000318349"/>
    </source>
</evidence>
<dbReference type="InterPro" id="IPR003812">
    <property type="entry name" value="Fido"/>
</dbReference>
<name>A0A557R5W4_9RHOO</name>
<feature type="domain" description="Fido" evidence="2">
    <location>
        <begin position="165"/>
        <end position="321"/>
    </location>
</feature>
<dbReference type="PANTHER" id="PTHR35810">
    <property type="entry name" value="CYTOPLASMIC PROTEIN-RELATED"/>
    <property type="match status" value="1"/>
</dbReference>
<comment type="caution">
    <text evidence="3">The sequence shown here is derived from an EMBL/GenBank/DDBJ whole genome shotgun (WGS) entry which is preliminary data.</text>
</comment>
<dbReference type="AlphaFoldDB" id="A0A557R5W4"/>
<dbReference type="Pfam" id="PF13310">
    <property type="entry name" value="Virulence_RhuM"/>
    <property type="match status" value="1"/>
</dbReference>
<proteinExistence type="predicted"/>
<sequence length="331" mass="36794">MDASGSNDILIYKAEDGAPVTEVRLAGETVWLRQEQMAELFGRERSVITRHVGNVFKEGELDAESNVQHLHIAGSDKPVKFYNLDVIISVGYRVKSQQGTRFRQWATRTLRDHLTQGYTLNRKRLETNARELEAALQLVKRAAQSPELLNDTGRGLIDIVTRYAQTFLLLQRYDEGLLTEPPEQRGGTLPTADDARAALAQLKTELIARGEATDLFARERDDALGALLGNLDQSVFGEPAYQSIESKAAHLLYFVIKNHPFSDGNKRSAAFLFVDFLNRNARLLDAQGNPVINDIGLAALALLVAESDPANKDTMIRLVMNMLAPGEARHE</sequence>
<protein>
    <submittedName>
        <fullName evidence="3">Fic/DOC family protein</fullName>
    </submittedName>
</protein>
<dbReference type="PROSITE" id="PS51459">
    <property type="entry name" value="FIDO"/>
    <property type="match status" value="1"/>
</dbReference>
<dbReference type="SUPFAM" id="SSF140931">
    <property type="entry name" value="Fic-like"/>
    <property type="match status" value="1"/>
</dbReference>
<dbReference type="InterPro" id="IPR053737">
    <property type="entry name" value="Type_II_TA_Toxin"/>
</dbReference>
<evidence type="ECO:0000259" key="2">
    <source>
        <dbReference type="PROSITE" id="PS51459"/>
    </source>
</evidence>
<dbReference type="InterPro" id="IPR036597">
    <property type="entry name" value="Fido-like_dom_sf"/>
</dbReference>
<evidence type="ECO:0000256" key="1">
    <source>
        <dbReference type="SAM" id="Coils"/>
    </source>
</evidence>
<dbReference type="Pfam" id="PF02661">
    <property type="entry name" value="Fic"/>
    <property type="match status" value="1"/>
</dbReference>
<keyword evidence="1" id="KW-0175">Coiled coil</keyword>
<feature type="coiled-coil region" evidence="1">
    <location>
        <begin position="115"/>
        <end position="142"/>
    </location>
</feature>
<dbReference type="InterPro" id="IPR011204">
    <property type="entry name" value="Virulence_RhuM-like"/>
</dbReference>
<dbReference type="EMBL" id="VMNI01000021">
    <property type="protein sequence ID" value="TVO72282.1"/>
    <property type="molecule type" value="Genomic_DNA"/>
</dbReference>
<dbReference type="Proteomes" id="UP000318349">
    <property type="component" value="Unassembled WGS sequence"/>
</dbReference>
<evidence type="ECO:0000313" key="3">
    <source>
        <dbReference type="EMBL" id="TVO72282.1"/>
    </source>
</evidence>
<organism evidence="3 4">
    <name type="scientific">Denitromonas halophila</name>
    <dbReference type="NCBI Taxonomy" id="1629404"/>
    <lineage>
        <taxon>Bacteria</taxon>
        <taxon>Pseudomonadati</taxon>
        <taxon>Pseudomonadota</taxon>
        <taxon>Betaproteobacteria</taxon>
        <taxon>Rhodocyclales</taxon>
        <taxon>Zoogloeaceae</taxon>
        <taxon>Denitromonas</taxon>
    </lineage>
</organism>
<dbReference type="PANTHER" id="PTHR35810:SF1">
    <property type="entry name" value="CYTOPLASMIC PROTEIN"/>
    <property type="match status" value="1"/>
</dbReference>
<gene>
    <name evidence="3" type="ORF">FHP89_18550</name>
</gene>